<accession>A0A565AVP7</accession>
<keyword evidence="3" id="KW-0063">Aspartyl esterase</keyword>
<proteinExistence type="predicted"/>
<dbReference type="AlphaFoldDB" id="A0A565AVP7"/>
<organism evidence="5 6">
    <name type="scientific">Arabis nemorensis</name>
    <dbReference type="NCBI Taxonomy" id="586526"/>
    <lineage>
        <taxon>Eukaryota</taxon>
        <taxon>Viridiplantae</taxon>
        <taxon>Streptophyta</taxon>
        <taxon>Embryophyta</taxon>
        <taxon>Tracheophyta</taxon>
        <taxon>Spermatophyta</taxon>
        <taxon>Magnoliopsida</taxon>
        <taxon>eudicotyledons</taxon>
        <taxon>Gunneridae</taxon>
        <taxon>Pentapetalae</taxon>
        <taxon>rosids</taxon>
        <taxon>malvids</taxon>
        <taxon>Brassicales</taxon>
        <taxon>Brassicaceae</taxon>
        <taxon>Arabideae</taxon>
        <taxon>Arabis</taxon>
    </lineage>
</organism>
<dbReference type="EMBL" id="CABITT030000001">
    <property type="protein sequence ID" value="VVA93180.1"/>
    <property type="molecule type" value="Genomic_DNA"/>
</dbReference>
<dbReference type="InterPro" id="IPR011050">
    <property type="entry name" value="Pectin_lyase_fold/virulence"/>
</dbReference>
<dbReference type="PANTHER" id="PTHR31707">
    <property type="entry name" value="PECTINESTERASE"/>
    <property type="match status" value="1"/>
</dbReference>
<evidence type="ECO:0000313" key="5">
    <source>
        <dbReference type="EMBL" id="VVA93180.1"/>
    </source>
</evidence>
<comment type="caution">
    <text evidence="5">The sequence shown here is derived from an EMBL/GenBank/DDBJ whole genome shotgun (WGS) entry which is preliminary data.</text>
</comment>
<dbReference type="SUPFAM" id="SSF51126">
    <property type="entry name" value="Pectin lyase-like"/>
    <property type="match status" value="1"/>
</dbReference>
<gene>
    <name evidence="5" type="ORF">ANE_LOCUS3625</name>
</gene>
<dbReference type="Proteomes" id="UP000489600">
    <property type="component" value="Unassembled WGS sequence"/>
</dbReference>
<reference evidence="5" key="1">
    <citation type="submission" date="2019-07" db="EMBL/GenBank/DDBJ databases">
        <authorList>
            <person name="Dittberner H."/>
        </authorList>
    </citation>
    <scope>NUCLEOTIDE SEQUENCE [LARGE SCALE GENOMIC DNA]</scope>
</reference>
<evidence type="ECO:0000259" key="4">
    <source>
        <dbReference type="Pfam" id="PF01095"/>
    </source>
</evidence>
<evidence type="ECO:0000256" key="2">
    <source>
        <dbReference type="ARBA" id="ARBA00022801"/>
    </source>
</evidence>
<comment type="pathway">
    <text evidence="1">Glycan metabolism; pectin degradation; 2-dehydro-3-deoxy-D-gluconate from pectin: step 1/5.</text>
</comment>
<evidence type="ECO:0000313" key="6">
    <source>
        <dbReference type="Proteomes" id="UP000489600"/>
    </source>
</evidence>
<dbReference type="GO" id="GO:0030599">
    <property type="term" value="F:pectinesterase activity"/>
    <property type="evidence" value="ECO:0007669"/>
    <property type="project" value="InterPro"/>
</dbReference>
<name>A0A565AVP7_9BRAS</name>
<dbReference type="GO" id="GO:0045490">
    <property type="term" value="P:pectin catabolic process"/>
    <property type="evidence" value="ECO:0007669"/>
    <property type="project" value="UniProtKB-UniPathway"/>
</dbReference>
<evidence type="ECO:0000256" key="3">
    <source>
        <dbReference type="ARBA" id="ARBA00023085"/>
    </source>
</evidence>
<dbReference type="InterPro" id="IPR012334">
    <property type="entry name" value="Pectin_lyas_fold"/>
</dbReference>
<keyword evidence="2" id="KW-0378">Hydrolase</keyword>
<evidence type="ECO:0000256" key="1">
    <source>
        <dbReference type="ARBA" id="ARBA00005184"/>
    </source>
</evidence>
<feature type="domain" description="Pectinesterase catalytic" evidence="4">
    <location>
        <begin position="24"/>
        <end position="122"/>
    </location>
</feature>
<dbReference type="Gene3D" id="2.160.20.10">
    <property type="entry name" value="Single-stranded right-handed beta-helix, Pectin lyase-like"/>
    <property type="match status" value="1"/>
</dbReference>
<protein>
    <recommendedName>
        <fullName evidence="4">Pectinesterase catalytic domain-containing protein</fullName>
    </recommendedName>
</protein>
<dbReference type="InterPro" id="IPR000070">
    <property type="entry name" value="Pectinesterase_cat"/>
</dbReference>
<dbReference type="GO" id="GO:0042545">
    <property type="term" value="P:cell wall modification"/>
    <property type="evidence" value="ECO:0007669"/>
    <property type="project" value="InterPro"/>
</dbReference>
<keyword evidence="6" id="KW-1185">Reference proteome</keyword>
<dbReference type="UniPathway" id="UPA00545">
    <property type="reaction ID" value="UER00823"/>
</dbReference>
<dbReference type="OrthoDB" id="1433635at2759"/>
<sequence>MVVGRKLLQSSLGGNGRMKVAKTVVVNPSGSNGDSFKTINDAVAAAPTKAESSNGYFVIYVVTGVYEEYVTVPSNKSYVMIISDGIDKTIITGNRNVIDGSTTFASATLAVIGKGFMAANITETRPD</sequence>
<dbReference type="Pfam" id="PF01095">
    <property type="entry name" value="Pectinesterase"/>
    <property type="match status" value="1"/>
</dbReference>